<accession>A0A833H4R4</accession>
<dbReference type="EMBL" id="WBUI01000001">
    <property type="protein sequence ID" value="KAB2935143.1"/>
    <property type="molecule type" value="Genomic_DNA"/>
</dbReference>
<proteinExistence type="predicted"/>
<dbReference type="Proteomes" id="UP000460298">
    <property type="component" value="Unassembled WGS sequence"/>
</dbReference>
<sequence>MIAHQNRGRREGDQIVWLLFNHRIEFVQSEFDEIIYAIRNGGLFAYLDRERPALRSRMSGILSEELPEGVFESAGEEEFYLEQCLLGLGDRVR</sequence>
<evidence type="ECO:0000313" key="2">
    <source>
        <dbReference type="Proteomes" id="UP000460298"/>
    </source>
</evidence>
<gene>
    <name evidence="1" type="ORF">F9K24_00005</name>
</gene>
<evidence type="ECO:0000313" key="1">
    <source>
        <dbReference type="EMBL" id="KAB2935143.1"/>
    </source>
</evidence>
<organism evidence="1 2">
    <name type="scientific">Leptonema illini</name>
    <dbReference type="NCBI Taxonomy" id="183"/>
    <lineage>
        <taxon>Bacteria</taxon>
        <taxon>Pseudomonadati</taxon>
        <taxon>Spirochaetota</taxon>
        <taxon>Spirochaetia</taxon>
        <taxon>Leptospirales</taxon>
        <taxon>Leptospiraceae</taxon>
        <taxon>Leptonema</taxon>
    </lineage>
</organism>
<dbReference type="AlphaFoldDB" id="A0A833H4R4"/>
<name>A0A833H4R4_9LEPT</name>
<comment type="caution">
    <text evidence="1">The sequence shown here is derived from an EMBL/GenBank/DDBJ whole genome shotgun (WGS) entry which is preliminary data.</text>
</comment>
<reference evidence="1 2" key="1">
    <citation type="submission" date="2019-10" db="EMBL/GenBank/DDBJ databases">
        <title>Extracellular Electron Transfer in a Candidatus Methanoperedens spp. Enrichment Culture.</title>
        <authorList>
            <person name="Berger S."/>
            <person name="Rangel Shaw D."/>
            <person name="Berben T."/>
            <person name="In 'T Zandt M."/>
            <person name="Frank J."/>
            <person name="Reimann J."/>
            <person name="Jetten M.S.M."/>
            <person name="Welte C.U."/>
        </authorList>
    </citation>
    <scope>NUCLEOTIDE SEQUENCE [LARGE SCALE GENOMIC DNA]</scope>
    <source>
        <strain evidence="1">SB12</strain>
    </source>
</reference>
<protein>
    <submittedName>
        <fullName evidence="1">Uncharacterized protein</fullName>
    </submittedName>
</protein>